<keyword evidence="4 5" id="KW-0472">Membrane</keyword>
<dbReference type="AlphaFoldDB" id="A0A8S1BK78"/>
<accession>A0A8S1BK78</accession>
<feature type="domain" description="Amino acid transporter transmembrane" evidence="6">
    <location>
        <begin position="3"/>
        <end position="74"/>
    </location>
</feature>
<evidence type="ECO:0000256" key="4">
    <source>
        <dbReference type="ARBA" id="ARBA00023136"/>
    </source>
</evidence>
<proteinExistence type="predicted"/>
<evidence type="ECO:0000256" key="1">
    <source>
        <dbReference type="ARBA" id="ARBA00004370"/>
    </source>
</evidence>
<protein>
    <recommendedName>
        <fullName evidence="6">Amino acid transporter transmembrane domain-containing protein</fullName>
    </recommendedName>
</protein>
<keyword evidence="2 5" id="KW-0812">Transmembrane</keyword>
<name>A0A8S1BK78_ARCPL</name>
<sequence length="95" mass="10273">MTALFVLAVAIPRLGLFISLFGALCLSALGICFPALMEMCVSFPDKFGPGRIRLLKDIFLFIVGIVGLVVGTYTALDSIVWSFMPPPQIDIDVHA</sequence>
<feature type="transmembrane region" description="Helical" evidence="5">
    <location>
        <begin position="58"/>
        <end position="76"/>
    </location>
</feature>
<gene>
    <name evidence="7" type="ORF">APLA_LOCUS16688</name>
</gene>
<evidence type="ECO:0000259" key="6">
    <source>
        <dbReference type="Pfam" id="PF01490"/>
    </source>
</evidence>
<dbReference type="GO" id="GO:0016020">
    <property type="term" value="C:membrane"/>
    <property type="evidence" value="ECO:0007669"/>
    <property type="project" value="UniProtKB-SubCell"/>
</dbReference>
<keyword evidence="8" id="KW-1185">Reference proteome</keyword>
<dbReference type="OrthoDB" id="1684102at2759"/>
<comment type="caution">
    <text evidence="7">The sequence shown here is derived from an EMBL/GenBank/DDBJ whole genome shotgun (WGS) entry which is preliminary data.</text>
</comment>
<evidence type="ECO:0000313" key="7">
    <source>
        <dbReference type="EMBL" id="CAB3258820.1"/>
    </source>
</evidence>
<organism evidence="7 8">
    <name type="scientific">Arctia plantaginis</name>
    <name type="common">Wood tiger moth</name>
    <name type="synonym">Phalaena plantaginis</name>
    <dbReference type="NCBI Taxonomy" id="874455"/>
    <lineage>
        <taxon>Eukaryota</taxon>
        <taxon>Metazoa</taxon>
        <taxon>Ecdysozoa</taxon>
        <taxon>Arthropoda</taxon>
        <taxon>Hexapoda</taxon>
        <taxon>Insecta</taxon>
        <taxon>Pterygota</taxon>
        <taxon>Neoptera</taxon>
        <taxon>Endopterygota</taxon>
        <taxon>Lepidoptera</taxon>
        <taxon>Glossata</taxon>
        <taxon>Ditrysia</taxon>
        <taxon>Noctuoidea</taxon>
        <taxon>Erebidae</taxon>
        <taxon>Arctiinae</taxon>
        <taxon>Arctia</taxon>
    </lineage>
</organism>
<dbReference type="EMBL" id="CADEBC010000602">
    <property type="protein sequence ID" value="CAB3258820.1"/>
    <property type="molecule type" value="Genomic_DNA"/>
</dbReference>
<dbReference type="Pfam" id="PF01490">
    <property type="entry name" value="Aa_trans"/>
    <property type="match status" value="1"/>
</dbReference>
<evidence type="ECO:0000256" key="3">
    <source>
        <dbReference type="ARBA" id="ARBA00022989"/>
    </source>
</evidence>
<reference evidence="7 8" key="1">
    <citation type="submission" date="2020-04" db="EMBL/GenBank/DDBJ databases">
        <authorList>
            <person name="Wallbank WR R."/>
            <person name="Pardo Diaz C."/>
            <person name="Kozak K."/>
            <person name="Martin S."/>
            <person name="Jiggins C."/>
            <person name="Moest M."/>
            <person name="Warren A I."/>
            <person name="Byers J.R.P. K."/>
            <person name="Montejo-Kovacevich G."/>
            <person name="Yen C E."/>
        </authorList>
    </citation>
    <scope>NUCLEOTIDE SEQUENCE [LARGE SCALE GENOMIC DNA]</scope>
</reference>
<evidence type="ECO:0000313" key="8">
    <source>
        <dbReference type="Proteomes" id="UP000494106"/>
    </source>
</evidence>
<feature type="transmembrane region" description="Helical" evidence="5">
    <location>
        <begin position="14"/>
        <end position="37"/>
    </location>
</feature>
<dbReference type="InterPro" id="IPR013057">
    <property type="entry name" value="AA_transpt_TM"/>
</dbReference>
<evidence type="ECO:0000256" key="2">
    <source>
        <dbReference type="ARBA" id="ARBA00022692"/>
    </source>
</evidence>
<dbReference type="Proteomes" id="UP000494106">
    <property type="component" value="Unassembled WGS sequence"/>
</dbReference>
<keyword evidence="3 5" id="KW-1133">Transmembrane helix</keyword>
<comment type="subcellular location">
    <subcellularLocation>
        <location evidence="1">Membrane</location>
    </subcellularLocation>
</comment>
<evidence type="ECO:0000256" key="5">
    <source>
        <dbReference type="SAM" id="Phobius"/>
    </source>
</evidence>